<dbReference type="Gene3D" id="3.20.20.70">
    <property type="entry name" value="Aldolase class I"/>
    <property type="match status" value="1"/>
</dbReference>
<protein>
    <recommendedName>
        <fullName evidence="5">Ribulose-phosphate 3-epimerase</fullName>
    </recommendedName>
</protein>
<evidence type="ECO:0000313" key="4">
    <source>
        <dbReference type="Proteomes" id="UP000178684"/>
    </source>
</evidence>
<sequence length="209" mass="23592">MIEIIPAINAENFEEVKNKIKLVEPYVKRVHLDVADGTFTPNTIWHNAADLLTLETPLMIELHLMVADMDTRWKDWIFPNVRRIIFHEEAAHDPMLVFEKIKEAEKEVGVAIRPETKWQKLAPFLEKADLVQTLAVPPGQAGQAFRPEILEKIRHIREAAPKVIIEVDGGINLETGRECAKAGASILVSANYIFGSKNIEEAINSLKNL</sequence>
<evidence type="ECO:0000313" key="3">
    <source>
        <dbReference type="EMBL" id="OGF82711.1"/>
    </source>
</evidence>
<dbReference type="GO" id="GO:0005975">
    <property type="term" value="P:carbohydrate metabolic process"/>
    <property type="evidence" value="ECO:0007669"/>
    <property type="project" value="InterPro"/>
</dbReference>
<accession>A0A1F5X566</accession>
<organism evidence="3 4">
    <name type="scientific">Candidatus Giovannonibacteria bacterium RIFCSPLOWO2_01_FULL_46_13</name>
    <dbReference type="NCBI Taxonomy" id="1798352"/>
    <lineage>
        <taxon>Bacteria</taxon>
        <taxon>Candidatus Giovannoniibacteriota</taxon>
    </lineage>
</organism>
<dbReference type="Pfam" id="PF00834">
    <property type="entry name" value="Ribul_P_3_epim"/>
    <property type="match status" value="1"/>
</dbReference>
<dbReference type="InterPro" id="IPR011060">
    <property type="entry name" value="RibuloseP-bd_barrel"/>
</dbReference>
<evidence type="ECO:0000256" key="2">
    <source>
        <dbReference type="ARBA" id="ARBA00023235"/>
    </source>
</evidence>
<name>A0A1F5X566_9BACT</name>
<keyword evidence="1" id="KW-0479">Metal-binding</keyword>
<dbReference type="EMBL" id="MFIE01000014">
    <property type="protein sequence ID" value="OGF82711.1"/>
    <property type="molecule type" value="Genomic_DNA"/>
</dbReference>
<proteinExistence type="predicted"/>
<dbReference type="InterPro" id="IPR000056">
    <property type="entry name" value="Ribul_P_3_epim-like"/>
</dbReference>
<reference evidence="3 4" key="1">
    <citation type="journal article" date="2016" name="Nat. Commun.">
        <title>Thousands of microbial genomes shed light on interconnected biogeochemical processes in an aquifer system.</title>
        <authorList>
            <person name="Anantharaman K."/>
            <person name="Brown C.T."/>
            <person name="Hug L.A."/>
            <person name="Sharon I."/>
            <person name="Castelle C.J."/>
            <person name="Probst A.J."/>
            <person name="Thomas B.C."/>
            <person name="Singh A."/>
            <person name="Wilkins M.J."/>
            <person name="Karaoz U."/>
            <person name="Brodie E.L."/>
            <person name="Williams K.H."/>
            <person name="Hubbard S.S."/>
            <person name="Banfield J.F."/>
        </authorList>
    </citation>
    <scope>NUCLEOTIDE SEQUENCE [LARGE SCALE GENOMIC DNA]</scope>
</reference>
<dbReference type="SUPFAM" id="SSF51366">
    <property type="entry name" value="Ribulose-phoshate binding barrel"/>
    <property type="match status" value="1"/>
</dbReference>
<dbReference type="GO" id="GO:0016857">
    <property type="term" value="F:racemase and epimerase activity, acting on carbohydrates and derivatives"/>
    <property type="evidence" value="ECO:0007669"/>
    <property type="project" value="InterPro"/>
</dbReference>
<comment type="caution">
    <text evidence="3">The sequence shown here is derived from an EMBL/GenBank/DDBJ whole genome shotgun (WGS) entry which is preliminary data.</text>
</comment>
<dbReference type="InterPro" id="IPR013785">
    <property type="entry name" value="Aldolase_TIM"/>
</dbReference>
<dbReference type="AlphaFoldDB" id="A0A1F5X566"/>
<dbReference type="Proteomes" id="UP000178684">
    <property type="component" value="Unassembled WGS sequence"/>
</dbReference>
<keyword evidence="2" id="KW-0413">Isomerase</keyword>
<dbReference type="PANTHER" id="PTHR11749">
    <property type="entry name" value="RIBULOSE-5-PHOSPHATE-3-EPIMERASE"/>
    <property type="match status" value="1"/>
</dbReference>
<gene>
    <name evidence="3" type="ORF">A3B18_00330</name>
</gene>
<evidence type="ECO:0008006" key="5">
    <source>
        <dbReference type="Google" id="ProtNLM"/>
    </source>
</evidence>
<evidence type="ECO:0000256" key="1">
    <source>
        <dbReference type="ARBA" id="ARBA00022723"/>
    </source>
</evidence>
<dbReference type="GO" id="GO:0046872">
    <property type="term" value="F:metal ion binding"/>
    <property type="evidence" value="ECO:0007669"/>
    <property type="project" value="UniProtKB-KW"/>
</dbReference>